<name>A0A1G5UVM4_9BACT</name>
<gene>
    <name evidence="1" type="ORF">SAMN03080617_00090</name>
</gene>
<dbReference type="OrthoDB" id="122670at2"/>
<evidence type="ECO:0008006" key="3">
    <source>
        <dbReference type="Google" id="ProtNLM"/>
    </source>
</evidence>
<dbReference type="Pfam" id="PF13711">
    <property type="entry name" value="DUF4160"/>
    <property type="match status" value="1"/>
</dbReference>
<dbReference type="STRING" id="279824.SAMN03080617_00090"/>
<dbReference type="Proteomes" id="UP000198756">
    <property type="component" value="Unassembled WGS sequence"/>
</dbReference>
<keyword evidence="2" id="KW-1185">Reference proteome</keyword>
<evidence type="ECO:0000313" key="1">
    <source>
        <dbReference type="EMBL" id="SDA37639.1"/>
    </source>
</evidence>
<dbReference type="EMBL" id="FMXE01000002">
    <property type="protein sequence ID" value="SDA37639.1"/>
    <property type="molecule type" value="Genomic_DNA"/>
</dbReference>
<proteinExistence type="predicted"/>
<sequence>MPKIFEYFGIIFFFYSNEHEPIHVHAKSGEFESKAEFILVNGQIEEVVISSVKGKKPLKDKDLKEFQVFLESYGLKIVAKWVDYFVYHKKIEFEKITERIK</sequence>
<dbReference type="InterPro" id="IPR025427">
    <property type="entry name" value="DUF4160"/>
</dbReference>
<accession>A0A1G5UVM4</accession>
<protein>
    <recommendedName>
        <fullName evidence="3">DUF4160 domain-containing protein</fullName>
    </recommendedName>
</protein>
<organism evidence="1 2">
    <name type="scientific">Algoriphagus alkaliphilus</name>
    <dbReference type="NCBI Taxonomy" id="279824"/>
    <lineage>
        <taxon>Bacteria</taxon>
        <taxon>Pseudomonadati</taxon>
        <taxon>Bacteroidota</taxon>
        <taxon>Cytophagia</taxon>
        <taxon>Cytophagales</taxon>
        <taxon>Cyclobacteriaceae</taxon>
        <taxon>Algoriphagus</taxon>
    </lineage>
</organism>
<reference evidence="2" key="1">
    <citation type="submission" date="2016-10" db="EMBL/GenBank/DDBJ databases">
        <authorList>
            <person name="Varghese N."/>
            <person name="Submissions S."/>
        </authorList>
    </citation>
    <scope>NUCLEOTIDE SEQUENCE [LARGE SCALE GENOMIC DNA]</scope>
    <source>
        <strain evidence="2">DSM 22703</strain>
    </source>
</reference>
<evidence type="ECO:0000313" key="2">
    <source>
        <dbReference type="Proteomes" id="UP000198756"/>
    </source>
</evidence>
<dbReference type="AlphaFoldDB" id="A0A1G5UVM4"/>
<dbReference type="RefSeq" id="WP_092727982.1">
    <property type="nucleotide sequence ID" value="NZ_FMXE01000002.1"/>
</dbReference>